<name>A0ABW5I6R0_9PSEU</name>
<dbReference type="InterPro" id="IPR000182">
    <property type="entry name" value="GNAT_dom"/>
</dbReference>
<evidence type="ECO:0000313" key="2">
    <source>
        <dbReference type="EMBL" id="MFD2484403.1"/>
    </source>
</evidence>
<dbReference type="SUPFAM" id="SSF55729">
    <property type="entry name" value="Acyl-CoA N-acyltransferases (Nat)"/>
    <property type="match status" value="1"/>
</dbReference>
<evidence type="ECO:0000313" key="3">
    <source>
        <dbReference type="Proteomes" id="UP001597542"/>
    </source>
</evidence>
<keyword evidence="2" id="KW-0808">Transferase</keyword>
<dbReference type="RefSeq" id="WP_344275004.1">
    <property type="nucleotide sequence ID" value="NZ_BAAAHV010000012.1"/>
</dbReference>
<dbReference type="EMBL" id="JBHUKQ010000015">
    <property type="protein sequence ID" value="MFD2484403.1"/>
    <property type="molecule type" value="Genomic_DNA"/>
</dbReference>
<dbReference type="PROSITE" id="PS51186">
    <property type="entry name" value="GNAT"/>
    <property type="match status" value="1"/>
</dbReference>
<keyword evidence="2" id="KW-0012">Acyltransferase</keyword>
<dbReference type="PANTHER" id="PTHR42791:SF1">
    <property type="entry name" value="N-ACETYLTRANSFERASE DOMAIN-CONTAINING PROTEIN"/>
    <property type="match status" value="1"/>
</dbReference>
<comment type="caution">
    <text evidence="2">The sequence shown here is derived from an EMBL/GenBank/DDBJ whole genome shotgun (WGS) entry which is preliminary data.</text>
</comment>
<proteinExistence type="predicted"/>
<dbReference type="InterPro" id="IPR016181">
    <property type="entry name" value="Acyl_CoA_acyltransferase"/>
</dbReference>
<dbReference type="InterPro" id="IPR052523">
    <property type="entry name" value="Trichothecene_AcTrans"/>
</dbReference>
<keyword evidence="3" id="KW-1185">Reference proteome</keyword>
<accession>A0ABW5I6R0</accession>
<gene>
    <name evidence="2" type="ORF">ACFSUT_29285</name>
</gene>
<sequence length="230" mass="24381">MPQQPPPPDDLPRLEIRDLRKTERLAAAGLTARAMRDNPTTYAMFGAEPLDRLAGMQAVWTAFFHRQAPPQLGAFYRGCLVGTAAASPPGHCIGSTFPGDAAKIATGPAPSAGDPAIGDYVRAHYVLHDLAEPHWHVGPVGVEPRFQGRGIGESLMRALIAIMDADGSPSWGETDTEANVRFYRALGWDLDRTVTVSGIDLWFLGRTAPGAEAGAAGRATGGRPQSITSG</sequence>
<dbReference type="Proteomes" id="UP001597542">
    <property type="component" value="Unassembled WGS sequence"/>
</dbReference>
<organism evidence="2 3">
    <name type="scientific">Amycolatopsis albidoflavus</name>
    <dbReference type="NCBI Taxonomy" id="102226"/>
    <lineage>
        <taxon>Bacteria</taxon>
        <taxon>Bacillati</taxon>
        <taxon>Actinomycetota</taxon>
        <taxon>Actinomycetes</taxon>
        <taxon>Pseudonocardiales</taxon>
        <taxon>Pseudonocardiaceae</taxon>
        <taxon>Amycolatopsis</taxon>
    </lineage>
</organism>
<feature type="domain" description="N-acetyltransferase" evidence="1">
    <location>
        <begin position="14"/>
        <end position="209"/>
    </location>
</feature>
<dbReference type="GO" id="GO:0016746">
    <property type="term" value="F:acyltransferase activity"/>
    <property type="evidence" value="ECO:0007669"/>
    <property type="project" value="UniProtKB-KW"/>
</dbReference>
<dbReference type="EC" id="2.3.1.-" evidence="2"/>
<dbReference type="Gene3D" id="3.40.630.30">
    <property type="match status" value="1"/>
</dbReference>
<dbReference type="Pfam" id="PF00583">
    <property type="entry name" value="Acetyltransf_1"/>
    <property type="match status" value="1"/>
</dbReference>
<dbReference type="PANTHER" id="PTHR42791">
    <property type="entry name" value="GNAT FAMILY ACETYLTRANSFERASE"/>
    <property type="match status" value="1"/>
</dbReference>
<dbReference type="CDD" id="cd04301">
    <property type="entry name" value="NAT_SF"/>
    <property type="match status" value="1"/>
</dbReference>
<reference evidence="3" key="1">
    <citation type="journal article" date="2019" name="Int. J. Syst. Evol. Microbiol.">
        <title>The Global Catalogue of Microorganisms (GCM) 10K type strain sequencing project: providing services to taxonomists for standard genome sequencing and annotation.</title>
        <authorList>
            <consortium name="The Broad Institute Genomics Platform"/>
            <consortium name="The Broad Institute Genome Sequencing Center for Infectious Disease"/>
            <person name="Wu L."/>
            <person name="Ma J."/>
        </authorList>
    </citation>
    <scope>NUCLEOTIDE SEQUENCE [LARGE SCALE GENOMIC DNA]</scope>
    <source>
        <strain evidence="3">CGMCC 4.7638</strain>
    </source>
</reference>
<evidence type="ECO:0000259" key="1">
    <source>
        <dbReference type="PROSITE" id="PS51186"/>
    </source>
</evidence>
<protein>
    <submittedName>
        <fullName evidence="2">GNAT family N-acetyltransferase</fullName>
        <ecNumber evidence="2">2.3.1.-</ecNumber>
    </submittedName>
</protein>